<comment type="function">
    <text evidence="10">One of several proteins that assist in the late maturation steps of the functional core of the 30S ribosomal subunit. Helps release RbfA from mature subunits. May play a role in the assembly of ribosomal proteins into the subunit. Circularly permuted GTPase that catalyzes slow GTP hydrolysis, GTPase activity is stimulated by the 30S ribosomal subunit.</text>
</comment>
<dbReference type="Proteomes" id="UP000192610">
    <property type="component" value="Unassembled WGS sequence"/>
</dbReference>
<dbReference type="PROSITE" id="PS51721">
    <property type="entry name" value="G_CP"/>
    <property type="match status" value="1"/>
</dbReference>
<keyword evidence="9 10" id="KW-0342">GTP-binding</keyword>
<dbReference type="EMBL" id="LVXG01000023">
    <property type="protein sequence ID" value="OQP47092.1"/>
    <property type="molecule type" value="Genomic_DNA"/>
</dbReference>
<evidence type="ECO:0000313" key="13">
    <source>
        <dbReference type="EMBL" id="OQP47092.1"/>
    </source>
</evidence>
<evidence type="ECO:0000256" key="9">
    <source>
        <dbReference type="ARBA" id="ARBA00023134"/>
    </source>
</evidence>
<dbReference type="InterPro" id="IPR031944">
    <property type="entry name" value="RsgA_N"/>
</dbReference>
<dbReference type="GO" id="GO:0005737">
    <property type="term" value="C:cytoplasm"/>
    <property type="evidence" value="ECO:0007669"/>
    <property type="project" value="UniProtKB-SubCell"/>
</dbReference>
<dbReference type="InterPro" id="IPR030378">
    <property type="entry name" value="G_CP_dom"/>
</dbReference>
<dbReference type="GO" id="GO:0019843">
    <property type="term" value="F:rRNA binding"/>
    <property type="evidence" value="ECO:0007669"/>
    <property type="project" value="UniProtKB-KW"/>
</dbReference>
<evidence type="ECO:0000256" key="2">
    <source>
        <dbReference type="ARBA" id="ARBA00022517"/>
    </source>
</evidence>
<keyword evidence="2 10" id="KW-0690">Ribosome biogenesis</keyword>
<comment type="subunit">
    <text evidence="10">Monomer. Associates with 30S ribosomal subunit, binds 16S rRNA.</text>
</comment>
<keyword evidence="3 10" id="KW-0479">Metal-binding</keyword>
<dbReference type="GO" id="GO:0046872">
    <property type="term" value="F:metal ion binding"/>
    <property type="evidence" value="ECO:0007669"/>
    <property type="project" value="UniProtKB-KW"/>
</dbReference>
<dbReference type="GO" id="GO:0042274">
    <property type="term" value="P:ribosomal small subunit biogenesis"/>
    <property type="evidence" value="ECO:0007669"/>
    <property type="project" value="UniProtKB-UniRule"/>
</dbReference>
<keyword evidence="8 10" id="KW-0694">RNA-binding</keyword>
<gene>
    <name evidence="10" type="primary">rsgA</name>
    <name evidence="13" type="ORF">A4H97_06145</name>
</gene>
<feature type="binding site" evidence="10">
    <location>
        <begin position="128"/>
        <end position="131"/>
    </location>
    <ligand>
        <name>GTP</name>
        <dbReference type="ChEBI" id="CHEBI:37565"/>
    </ligand>
</feature>
<keyword evidence="1 10" id="KW-0963">Cytoplasm</keyword>
<dbReference type="PANTHER" id="PTHR32120">
    <property type="entry name" value="SMALL RIBOSOMAL SUBUNIT BIOGENESIS GTPASE RSGA"/>
    <property type="match status" value="1"/>
</dbReference>
<feature type="domain" description="CP-type G" evidence="12">
    <location>
        <begin position="79"/>
        <end position="242"/>
    </location>
</feature>
<feature type="binding site" evidence="10">
    <location>
        <position position="273"/>
    </location>
    <ligand>
        <name>Zn(2+)</name>
        <dbReference type="ChEBI" id="CHEBI:29105"/>
    </ligand>
</feature>
<dbReference type="HAMAP" id="MF_01820">
    <property type="entry name" value="GTPase_RsgA"/>
    <property type="match status" value="1"/>
</dbReference>
<feature type="binding site" evidence="10">
    <location>
        <begin position="182"/>
        <end position="190"/>
    </location>
    <ligand>
        <name>GTP</name>
        <dbReference type="ChEBI" id="CHEBI:37565"/>
    </ligand>
</feature>
<comment type="cofactor">
    <cofactor evidence="10">
        <name>Zn(2+)</name>
        <dbReference type="ChEBI" id="CHEBI:29105"/>
    </cofactor>
    <text evidence="10">Binds 1 zinc ion per subunit.</text>
</comment>
<evidence type="ECO:0000256" key="10">
    <source>
        <dbReference type="HAMAP-Rule" id="MF_01820"/>
    </source>
</evidence>
<name>A0A1V9EM14_9BACT</name>
<reference evidence="14" key="1">
    <citation type="submission" date="2016-04" db="EMBL/GenBank/DDBJ databases">
        <authorList>
            <person name="Chen L."/>
            <person name="Zhuang W."/>
            <person name="Wang G."/>
        </authorList>
    </citation>
    <scope>NUCLEOTIDE SEQUENCE [LARGE SCALE GENOMIC DNA]</scope>
    <source>
        <strain evidence="14">17621</strain>
    </source>
</reference>
<feature type="domain" description="EngC GTPase" evidence="11">
    <location>
        <begin position="88"/>
        <end position="240"/>
    </location>
</feature>
<evidence type="ECO:0000256" key="7">
    <source>
        <dbReference type="ARBA" id="ARBA00022833"/>
    </source>
</evidence>
<proteinExistence type="inferred from homology"/>
<dbReference type="SUPFAM" id="SSF52540">
    <property type="entry name" value="P-loop containing nucleoside triphosphate hydrolases"/>
    <property type="match status" value="1"/>
</dbReference>
<keyword evidence="4 10" id="KW-0699">rRNA-binding</keyword>
<dbReference type="InterPro" id="IPR027417">
    <property type="entry name" value="P-loop_NTPase"/>
</dbReference>
<dbReference type="AlphaFoldDB" id="A0A1V9EM14"/>
<evidence type="ECO:0000256" key="8">
    <source>
        <dbReference type="ARBA" id="ARBA00022884"/>
    </source>
</evidence>
<dbReference type="CDD" id="cd04466">
    <property type="entry name" value="S1_YloQ_GTPase"/>
    <property type="match status" value="1"/>
</dbReference>
<accession>A0A1V9EM14</accession>
<dbReference type="PANTHER" id="PTHR32120:SF11">
    <property type="entry name" value="SMALL RIBOSOMAL SUBUNIT BIOGENESIS GTPASE RSGA 1, MITOCHONDRIAL-RELATED"/>
    <property type="match status" value="1"/>
</dbReference>
<evidence type="ECO:0000256" key="4">
    <source>
        <dbReference type="ARBA" id="ARBA00022730"/>
    </source>
</evidence>
<dbReference type="Gene3D" id="1.10.40.50">
    <property type="entry name" value="Probable gtpase engc, domain 3"/>
    <property type="match status" value="1"/>
</dbReference>
<evidence type="ECO:0000313" key="14">
    <source>
        <dbReference type="Proteomes" id="UP000192610"/>
    </source>
</evidence>
<evidence type="ECO:0000256" key="5">
    <source>
        <dbReference type="ARBA" id="ARBA00022741"/>
    </source>
</evidence>
<protein>
    <recommendedName>
        <fullName evidence="10">Small ribosomal subunit biogenesis GTPase RsgA</fullName>
        <ecNumber evidence="10">3.6.1.-</ecNumber>
    </recommendedName>
</protein>
<dbReference type="EC" id="3.6.1.-" evidence="10"/>
<dbReference type="InterPro" id="IPR010914">
    <property type="entry name" value="RsgA_GTPase_dom"/>
</dbReference>
<dbReference type="Pfam" id="PF03193">
    <property type="entry name" value="RsgA_GTPase"/>
    <property type="match status" value="1"/>
</dbReference>
<feature type="binding site" evidence="10">
    <location>
        <position position="266"/>
    </location>
    <ligand>
        <name>Zn(2+)</name>
        <dbReference type="ChEBI" id="CHEBI:29105"/>
    </ligand>
</feature>
<dbReference type="Gene3D" id="2.40.50.140">
    <property type="entry name" value="Nucleic acid-binding proteins"/>
    <property type="match status" value="1"/>
</dbReference>
<comment type="subcellular location">
    <subcellularLocation>
        <location evidence="10">Cytoplasm</location>
    </subcellularLocation>
</comment>
<evidence type="ECO:0000259" key="11">
    <source>
        <dbReference type="PROSITE" id="PS50936"/>
    </source>
</evidence>
<feature type="binding site" evidence="10">
    <location>
        <position position="271"/>
    </location>
    <ligand>
        <name>Zn(2+)</name>
        <dbReference type="ChEBI" id="CHEBI:29105"/>
    </ligand>
</feature>
<dbReference type="GO" id="GO:0005525">
    <property type="term" value="F:GTP binding"/>
    <property type="evidence" value="ECO:0007669"/>
    <property type="project" value="UniProtKB-UniRule"/>
</dbReference>
<keyword evidence="5 10" id="KW-0547">Nucleotide-binding</keyword>
<dbReference type="NCBIfam" id="TIGR00157">
    <property type="entry name" value="ribosome small subunit-dependent GTPase A"/>
    <property type="match status" value="1"/>
</dbReference>
<keyword evidence="6 10" id="KW-0378">Hydrolase</keyword>
<dbReference type="GO" id="GO:0003924">
    <property type="term" value="F:GTPase activity"/>
    <property type="evidence" value="ECO:0007669"/>
    <property type="project" value="UniProtKB-UniRule"/>
</dbReference>
<dbReference type="Gene3D" id="3.40.50.300">
    <property type="entry name" value="P-loop containing nucleotide triphosphate hydrolases"/>
    <property type="match status" value="1"/>
</dbReference>
<keyword evidence="14" id="KW-1185">Reference proteome</keyword>
<dbReference type="OrthoDB" id="9809485at2"/>
<feature type="binding site" evidence="10">
    <location>
        <position position="279"/>
    </location>
    <ligand>
        <name>Zn(2+)</name>
        <dbReference type="ChEBI" id="CHEBI:29105"/>
    </ligand>
</feature>
<dbReference type="Pfam" id="PF16745">
    <property type="entry name" value="RsgA_N"/>
    <property type="match status" value="1"/>
</dbReference>
<dbReference type="SUPFAM" id="SSF50249">
    <property type="entry name" value="Nucleic acid-binding proteins"/>
    <property type="match status" value="1"/>
</dbReference>
<evidence type="ECO:0000256" key="1">
    <source>
        <dbReference type="ARBA" id="ARBA00022490"/>
    </source>
</evidence>
<dbReference type="InterPro" id="IPR012340">
    <property type="entry name" value="NA-bd_OB-fold"/>
</dbReference>
<evidence type="ECO:0000256" key="6">
    <source>
        <dbReference type="ARBA" id="ARBA00022801"/>
    </source>
</evidence>
<dbReference type="RefSeq" id="WP_081201099.1">
    <property type="nucleotide sequence ID" value="NZ_FOCZ01000002.1"/>
</dbReference>
<dbReference type="PROSITE" id="PS50936">
    <property type="entry name" value="ENGC_GTPASE"/>
    <property type="match status" value="1"/>
</dbReference>
<dbReference type="STRING" id="354355.SAMN05660816_01256"/>
<evidence type="ECO:0000256" key="3">
    <source>
        <dbReference type="ARBA" id="ARBA00022723"/>
    </source>
</evidence>
<comment type="similarity">
    <text evidence="10">Belongs to the TRAFAC class YlqF/YawG GTPase family. RsgA subfamily.</text>
</comment>
<evidence type="ECO:0000259" key="12">
    <source>
        <dbReference type="PROSITE" id="PS51721"/>
    </source>
</evidence>
<comment type="caution">
    <text evidence="13">The sequence shown here is derived from an EMBL/GenBank/DDBJ whole genome shotgun (WGS) entry which is preliminary data.</text>
</comment>
<dbReference type="CDD" id="cd01854">
    <property type="entry name" value="YjeQ_EngC"/>
    <property type="match status" value="1"/>
</dbReference>
<keyword evidence="7 10" id="KW-0862">Zinc</keyword>
<organism evidence="13 14">
    <name type="scientific">Niastella yeongjuensis</name>
    <dbReference type="NCBI Taxonomy" id="354355"/>
    <lineage>
        <taxon>Bacteria</taxon>
        <taxon>Pseudomonadati</taxon>
        <taxon>Bacteroidota</taxon>
        <taxon>Chitinophagia</taxon>
        <taxon>Chitinophagales</taxon>
        <taxon>Chitinophagaceae</taxon>
        <taxon>Niastella</taxon>
    </lineage>
</organism>
<dbReference type="InterPro" id="IPR004881">
    <property type="entry name" value="Ribosome_biogen_GTPase_RsgA"/>
</dbReference>
<sequence>MKAIVYRSTGSWYNIKTETGKTMSARIKGVFKIENITSTNPIAVGDEVGIDIESESANTAIITEILPRRNYINRQSPSHKKQHHIVAANIDQSVLFATLRDPKTSQGFIDRFLVTSEAYHVPAMVVFNKADLYKIKEQEKYAMLKEMYAAIGYRTVLMSVKTNEGVDELKSILENKITLMSGHSGVGKSSFINSIFPQLQLKTQDVSGWSGKGMHTTTFAEMFDLPAPTGGRVIDTPGMREFGLVDISRQELSHYYPEMARVLNDCQFNNCLHINEPGCAVKDGVVNGTIHEERYISYYNILESIDEKNY</sequence>